<comment type="caution">
    <text evidence="2">The sequence shown here is derived from an EMBL/GenBank/DDBJ whole genome shotgun (WGS) entry which is preliminary data.</text>
</comment>
<dbReference type="RefSeq" id="WP_270683792.1">
    <property type="nucleotide sequence ID" value="NZ_JAQFWQ010000008.1"/>
</dbReference>
<name>A0ABT4TYV9_9ACTN</name>
<feature type="region of interest" description="Disordered" evidence="1">
    <location>
        <begin position="133"/>
        <end position="155"/>
    </location>
</feature>
<dbReference type="SUPFAM" id="SSF81901">
    <property type="entry name" value="HCP-like"/>
    <property type="match status" value="1"/>
</dbReference>
<accession>A0ABT4TYV9</accession>
<dbReference type="Gene3D" id="1.25.40.10">
    <property type="entry name" value="Tetratricopeptide repeat domain"/>
    <property type="match status" value="2"/>
</dbReference>
<protein>
    <recommendedName>
        <fullName evidence="4">Tetratricopeptide repeat protein</fullName>
    </recommendedName>
</protein>
<dbReference type="Pfam" id="PF13181">
    <property type="entry name" value="TPR_8"/>
    <property type="match status" value="1"/>
</dbReference>
<sequence>MEIGPDTEDLGVEEASDRAEFAKLLRTLHMRAVSPSLRALEKETATAARPLVPLRRSSLSEVLQGRRFPQRAVLATFLHTCGVQGAEAQRWMRAWERLAPAYAPATQPEAHAADQDHDAEAVLAQARRQAEQIRAQALQEAQRTPEQESPASVDYGPLTTMFSLGTLLQESRRSTDAEAWYSRRAMAGGTATSRAFGLLLRTETEEVPFASPNSLLLLLRASRAVRGEMLLRCAAKKGHTEAIYALGLMLHDTGWAEEAEPWLERAADNSSGLSSFVLVHLLDAAGRREEAEALLRRAAADGAPTASVWLSILLDTADQEGQQDEGMALLERAAEEDNVEAMYAHGLRLAYQDRGEEAKTWLERAVDNGYTAANDGLLLLLEALSHIFDFEEAQKPPT</sequence>
<dbReference type="Proteomes" id="UP001527866">
    <property type="component" value="Unassembled WGS sequence"/>
</dbReference>
<dbReference type="EMBL" id="JAQFWQ010000008">
    <property type="protein sequence ID" value="MDA2809888.1"/>
    <property type="molecule type" value="Genomic_DNA"/>
</dbReference>
<dbReference type="InterPro" id="IPR019734">
    <property type="entry name" value="TPR_rpt"/>
</dbReference>
<evidence type="ECO:0000313" key="3">
    <source>
        <dbReference type="Proteomes" id="UP001527866"/>
    </source>
</evidence>
<proteinExistence type="predicted"/>
<keyword evidence="3" id="KW-1185">Reference proteome</keyword>
<evidence type="ECO:0000256" key="1">
    <source>
        <dbReference type="SAM" id="MobiDB-lite"/>
    </source>
</evidence>
<evidence type="ECO:0008006" key="4">
    <source>
        <dbReference type="Google" id="ProtNLM"/>
    </source>
</evidence>
<feature type="compositionally biased region" description="Low complexity" evidence="1">
    <location>
        <begin position="133"/>
        <end position="142"/>
    </location>
</feature>
<evidence type="ECO:0000313" key="2">
    <source>
        <dbReference type="EMBL" id="MDA2809888.1"/>
    </source>
</evidence>
<organism evidence="2 3">
    <name type="scientific">Nocardiopsis endophytica</name>
    <dbReference type="NCBI Taxonomy" id="3018445"/>
    <lineage>
        <taxon>Bacteria</taxon>
        <taxon>Bacillati</taxon>
        <taxon>Actinomycetota</taxon>
        <taxon>Actinomycetes</taxon>
        <taxon>Streptosporangiales</taxon>
        <taxon>Nocardiopsidaceae</taxon>
        <taxon>Nocardiopsis</taxon>
    </lineage>
</organism>
<gene>
    <name evidence="2" type="ORF">O4J56_04495</name>
</gene>
<reference evidence="2 3" key="1">
    <citation type="submission" date="2023-01" db="EMBL/GenBank/DDBJ databases">
        <title>Draft genome sequence of Nocardiopsis sp. RSe5-2 isolated from halophytes.</title>
        <authorList>
            <person name="Duangmal K."/>
            <person name="Chantavorakit T."/>
        </authorList>
    </citation>
    <scope>NUCLEOTIDE SEQUENCE [LARGE SCALE GENOMIC DNA]</scope>
    <source>
        <strain evidence="2 3">RSe5-2</strain>
    </source>
</reference>
<dbReference type="InterPro" id="IPR011990">
    <property type="entry name" value="TPR-like_helical_dom_sf"/>
</dbReference>